<comment type="caution">
    <text evidence="3">The sequence shown here is derived from an EMBL/GenBank/DDBJ whole genome shotgun (WGS) entry which is preliminary data.</text>
</comment>
<sequence>KKYENFTIILEVVPSQAVTHGAAVAFDNIALTHCYSKIDDTCIPHQYHCKSTANCINNTSICDITQDCLLGDDETQNCG</sequence>
<keyword evidence="4" id="KW-1185">Reference proteome</keyword>
<dbReference type="AlphaFoldDB" id="A0A482VX32"/>
<proteinExistence type="predicted"/>
<protein>
    <submittedName>
        <fullName evidence="3">Ldl recept a domain containing protein</fullName>
    </submittedName>
</protein>
<organism evidence="3 4">
    <name type="scientific">Asbolus verrucosus</name>
    <name type="common">Desert ironclad beetle</name>
    <dbReference type="NCBI Taxonomy" id="1661398"/>
    <lineage>
        <taxon>Eukaryota</taxon>
        <taxon>Metazoa</taxon>
        <taxon>Ecdysozoa</taxon>
        <taxon>Arthropoda</taxon>
        <taxon>Hexapoda</taxon>
        <taxon>Insecta</taxon>
        <taxon>Pterygota</taxon>
        <taxon>Neoptera</taxon>
        <taxon>Endopterygota</taxon>
        <taxon>Coleoptera</taxon>
        <taxon>Polyphaga</taxon>
        <taxon>Cucujiformia</taxon>
        <taxon>Tenebrionidae</taxon>
        <taxon>Pimeliinae</taxon>
        <taxon>Asbolus</taxon>
    </lineage>
</organism>
<evidence type="ECO:0000313" key="3">
    <source>
        <dbReference type="EMBL" id="RZC37163.1"/>
    </source>
</evidence>
<gene>
    <name evidence="3" type="ORF">BDFB_015061</name>
</gene>
<dbReference type="Pfam" id="PF00057">
    <property type="entry name" value="Ldl_recept_a"/>
    <property type="match status" value="1"/>
</dbReference>
<dbReference type="InterPro" id="IPR023415">
    <property type="entry name" value="LDLR_class-A_CS"/>
</dbReference>
<evidence type="ECO:0000256" key="2">
    <source>
        <dbReference type="PROSITE-ProRule" id="PRU00124"/>
    </source>
</evidence>
<dbReference type="PROSITE" id="PS50068">
    <property type="entry name" value="LDLRA_2"/>
    <property type="match status" value="1"/>
</dbReference>
<dbReference type="Proteomes" id="UP000292052">
    <property type="component" value="Unassembled WGS sequence"/>
</dbReference>
<comment type="caution">
    <text evidence="2">Lacks conserved residue(s) required for the propagation of feature annotation.</text>
</comment>
<dbReference type="SMART" id="SM00192">
    <property type="entry name" value="LDLa"/>
    <property type="match status" value="1"/>
</dbReference>
<evidence type="ECO:0000313" key="4">
    <source>
        <dbReference type="Proteomes" id="UP000292052"/>
    </source>
</evidence>
<dbReference type="OrthoDB" id="73209at2759"/>
<feature type="non-terminal residue" evidence="3">
    <location>
        <position position="1"/>
    </location>
</feature>
<dbReference type="InterPro" id="IPR002172">
    <property type="entry name" value="LDrepeatLR_classA_rpt"/>
</dbReference>
<name>A0A482VX32_ASBVE</name>
<dbReference type="SUPFAM" id="SSF57424">
    <property type="entry name" value="LDL receptor-like module"/>
    <property type="match status" value="1"/>
</dbReference>
<keyword evidence="1" id="KW-1015">Disulfide bond</keyword>
<dbReference type="InterPro" id="IPR036055">
    <property type="entry name" value="LDL_receptor-like_sf"/>
</dbReference>
<dbReference type="Gene3D" id="4.10.400.10">
    <property type="entry name" value="Low-density Lipoprotein Receptor"/>
    <property type="match status" value="1"/>
</dbReference>
<dbReference type="PROSITE" id="PS01209">
    <property type="entry name" value="LDLRA_1"/>
    <property type="match status" value="1"/>
</dbReference>
<dbReference type="STRING" id="1661398.A0A482VX32"/>
<accession>A0A482VX32</accession>
<dbReference type="EMBL" id="QDEB01055236">
    <property type="protein sequence ID" value="RZC37163.1"/>
    <property type="molecule type" value="Genomic_DNA"/>
</dbReference>
<evidence type="ECO:0000256" key="1">
    <source>
        <dbReference type="ARBA" id="ARBA00023157"/>
    </source>
</evidence>
<reference evidence="3 4" key="1">
    <citation type="submission" date="2017-03" db="EMBL/GenBank/DDBJ databases">
        <title>Genome of the blue death feigning beetle - Asbolus verrucosus.</title>
        <authorList>
            <person name="Rider S.D."/>
        </authorList>
    </citation>
    <scope>NUCLEOTIDE SEQUENCE [LARGE SCALE GENOMIC DNA]</scope>
    <source>
        <strain evidence="3">Butters</strain>
        <tissue evidence="3">Head and leg muscle</tissue>
    </source>
</reference>